<protein>
    <submittedName>
        <fullName evidence="2">Unannotated protein</fullName>
    </submittedName>
</protein>
<name>A0A6J6SP61_9ZZZZ</name>
<dbReference type="EMBL" id="CAEZYX010000013">
    <property type="protein sequence ID" value="CAB4736465.1"/>
    <property type="molecule type" value="Genomic_DNA"/>
</dbReference>
<feature type="compositionally biased region" description="Low complexity" evidence="1">
    <location>
        <begin position="129"/>
        <end position="141"/>
    </location>
</feature>
<organism evidence="2">
    <name type="scientific">freshwater metagenome</name>
    <dbReference type="NCBI Taxonomy" id="449393"/>
    <lineage>
        <taxon>unclassified sequences</taxon>
        <taxon>metagenomes</taxon>
        <taxon>ecological metagenomes</taxon>
    </lineage>
</organism>
<evidence type="ECO:0000313" key="2">
    <source>
        <dbReference type="EMBL" id="CAB4736465.1"/>
    </source>
</evidence>
<sequence length="141" mass="15365">MALETLACHSTPLLPLHCNSNGFATLAIRWTIGWGLFPIQLTQDLPFFSPITTFGIINTDSSFSEKEKDANKIGPVPLPRTLFAISKLSSSLRHQARAFSKRSGPETTSRLYSPNPIKPSPPRTHEEIASSSSIAISKSEG</sequence>
<dbReference type="AlphaFoldDB" id="A0A6J6SP61"/>
<reference evidence="2" key="1">
    <citation type="submission" date="2020-05" db="EMBL/GenBank/DDBJ databases">
        <authorList>
            <person name="Chiriac C."/>
            <person name="Salcher M."/>
            <person name="Ghai R."/>
            <person name="Kavagutti S V."/>
        </authorList>
    </citation>
    <scope>NUCLEOTIDE SEQUENCE</scope>
</reference>
<gene>
    <name evidence="2" type="ORF">UFOPK2802_00259</name>
</gene>
<accession>A0A6J6SP61</accession>
<feature type="region of interest" description="Disordered" evidence="1">
    <location>
        <begin position="96"/>
        <end position="141"/>
    </location>
</feature>
<proteinExistence type="predicted"/>
<evidence type="ECO:0000256" key="1">
    <source>
        <dbReference type="SAM" id="MobiDB-lite"/>
    </source>
</evidence>